<dbReference type="InterPro" id="IPR001650">
    <property type="entry name" value="Helicase_C-like"/>
</dbReference>
<evidence type="ECO:0000313" key="6">
    <source>
        <dbReference type="EMBL" id="GAH39354.1"/>
    </source>
</evidence>
<organism evidence="6">
    <name type="scientific">marine sediment metagenome</name>
    <dbReference type="NCBI Taxonomy" id="412755"/>
    <lineage>
        <taxon>unclassified sequences</taxon>
        <taxon>metagenomes</taxon>
        <taxon>ecological metagenomes</taxon>
    </lineage>
</organism>
<dbReference type="PROSITE" id="PS51194">
    <property type="entry name" value="HELICASE_CTER"/>
    <property type="match status" value="1"/>
</dbReference>
<dbReference type="GO" id="GO:0016787">
    <property type="term" value="F:hydrolase activity"/>
    <property type="evidence" value="ECO:0007669"/>
    <property type="project" value="UniProtKB-KW"/>
</dbReference>
<gene>
    <name evidence="6" type="ORF">S03H2_13723</name>
</gene>
<dbReference type="Gene3D" id="1.10.3380.20">
    <property type="match status" value="1"/>
</dbReference>
<name>X1GCM2_9ZZZZ</name>
<proteinExistence type="predicted"/>
<evidence type="ECO:0000256" key="1">
    <source>
        <dbReference type="ARBA" id="ARBA00022741"/>
    </source>
</evidence>
<dbReference type="GO" id="GO:0004386">
    <property type="term" value="F:helicase activity"/>
    <property type="evidence" value="ECO:0007669"/>
    <property type="project" value="UniProtKB-KW"/>
</dbReference>
<protein>
    <recommendedName>
        <fullName evidence="5">Helicase C-terminal domain-containing protein</fullName>
    </recommendedName>
</protein>
<evidence type="ECO:0000259" key="5">
    <source>
        <dbReference type="PROSITE" id="PS51194"/>
    </source>
</evidence>
<dbReference type="InterPro" id="IPR048772">
    <property type="entry name" value="Hel308-like_dom4"/>
</dbReference>
<evidence type="ECO:0000256" key="2">
    <source>
        <dbReference type="ARBA" id="ARBA00022801"/>
    </source>
</evidence>
<dbReference type="SUPFAM" id="SSF52540">
    <property type="entry name" value="P-loop containing nucleoside triphosphate hydrolases"/>
    <property type="match status" value="1"/>
</dbReference>
<accession>X1GCM2</accession>
<evidence type="ECO:0000256" key="3">
    <source>
        <dbReference type="ARBA" id="ARBA00022806"/>
    </source>
</evidence>
<dbReference type="EMBL" id="BARU01006963">
    <property type="protein sequence ID" value="GAH39354.1"/>
    <property type="molecule type" value="Genomic_DNA"/>
</dbReference>
<reference evidence="6" key="1">
    <citation type="journal article" date="2014" name="Front. Microbiol.">
        <title>High frequency of phylogenetically diverse reductive dehalogenase-homologous genes in deep subseafloor sedimentary metagenomes.</title>
        <authorList>
            <person name="Kawai M."/>
            <person name="Futagami T."/>
            <person name="Toyoda A."/>
            <person name="Takaki Y."/>
            <person name="Nishi S."/>
            <person name="Hori S."/>
            <person name="Arai W."/>
            <person name="Tsubouchi T."/>
            <person name="Morono Y."/>
            <person name="Uchiyama I."/>
            <person name="Ito T."/>
            <person name="Fujiyama A."/>
            <person name="Inagaki F."/>
            <person name="Takami H."/>
        </authorList>
    </citation>
    <scope>NUCLEOTIDE SEQUENCE</scope>
    <source>
        <strain evidence="6">Expedition CK06-06</strain>
    </source>
</reference>
<dbReference type="SUPFAM" id="SSF158702">
    <property type="entry name" value="Sec63 N-terminal domain-like"/>
    <property type="match status" value="1"/>
</dbReference>
<dbReference type="Pfam" id="PF21280">
    <property type="entry name" value="Helicase_dom4_arc"/>
    <property type="match status" value="1"/>
</dbReference>
<evidence type="ECO:0000256" key="4">
    <source>
        <dbReference type="ARBA" id="ARBA00022840"/>
    </source>
</evidence>
<dbReference type="AlphaFoldDB" id="X1GCM2"/>
<dbReference type="InterPro" id="IPR027417">
    <property type="entry name" value="P-loop_NTPase"/>
</dbReference>
<dbReference type="GO" id="GO:0005524">
    <property type="term" value="F:ATP binding"/>
    <property type="evidence" value="ECO:0007669"/>
    <property type="project" value="UniProtKB-KW"/>
</dbReference>
<feature type="non-terminal residue" evidence="6">
    <location>
        <position position="1"/>
    </location>
</feature>
<keyword evidence="2" id="KW-0378">Hydrolase</keyword>
<comment type="caution">
    <text evidence="6">The sequence shown here is derived from an EMBL/GenBank/DDBJ whole genome shotgun (WGS) entry which is preliminary data.</text>
</comment>
<dbReference type="PANTHER" id="PTHR47961:SF6">
    <property type="entry name" value="DNA-DIRECTED DNA POLYMERASE"/>
    <property type="match status" value="1"/>
</dbReference>
<keyword evidence="1" id="KW-0547">Nucleotide-binding</keyword>
<keyword evidence="4" id="KW-0067">ATP-binding</keyword>
<feature type="non-terminal residue" evidence="6">
    <location>
        <position position="422"/>
    </location>
</feature>
<dbReference type="InterPro" id="IPR050474">
    <property type="entry name" value="Hel308_SKI2-like"/>
</dbReference>
<keyword evidence="3" id="KW-0347">Helicase</keyword>
<dbReference type="PANTHER" id="PTHR47961">
    <property type="entry name" value="DNA POLYMERASE THETA, PUTATIVE (AFU_ORTHOLOGUE AFUA_1G05260)-RELATED"/>
    <property type="match status" value="1"/>
</dbReference>
<dbReference type="Gene3D" id="3.40.50.300">
    <property type="entry name" value="P-loop containing nucleotide triphosphate hydrolases"/>
    <property type="match status" value="1"/>
</dbReference>
<sequence length="422" mass="49629">LKPLEKGIAFYNQDLSYEERNLIETYLKKGEIKIICATTTLAMNLNLPFKNVIIPLDKMHDDNNDEDYLHNYRTSINFADIENMGGRAGILNIGKYGNSVRKGQKFGRVIFLAHSRLSETAFENLYFKFLKNNNNHNNNRPTKHLSKKEKNLLTYLLRLLLKHNLKPKKLRKYLKKEISPSGYWRFIFPKENIDEEINNCLNILKENRLTEEDSNGKLFLTPNGILIAAKRIKVETYLFFKTWLNYSRKGEISNLEILYLLSQTPDGKELSIPFCHNCRNDYKKERDNYEQEEVYGERILHLISEQNEEDKKLYRNNILLKKCKEDEVFSLEERLSFKKTLLLYDWIGGNKNVKIIEQEYKLYRGAIYRLGEGFSWLADSLAAIAENAGWKKKRKEDLNRIKLLSNRLILSSFPSTNSQLET</sequence>
<feature type="domain" description="Helicase C-terminal" evidence="5">
    <location>
        <begin position="1"/>
        <end position="146"/>
    </location>
</feature>